<evidence type="ECO:0000256" key="1">
    <source>
        <dbReference type="SAM" id="MobiDB-lite"/>
    </source>
</evidence>
<reference evidence="2" key="2">
    <citation type="submission" date="2025-09" db="UniProtKB">
        <authorList>
            <consortium name="Ensembl"/>
        </authorList>
    </citation>
    <scope>IDENTIFICATION</scope>
</reference>
<dbReference type="InParanoid" id="A0A674HTM7"/>
<dbReference type="AlphaFoldDB" id="A0A674HTM7"/>
<name>A0A674HTM7_9SAUR</name>
<organism evidence="2 3">
    <name type="scientific">Terrapene triunguis</name>
    <name type="common">Three-toed box turtle</name>
    <dbReference type="NCBI Taxonomy" id="2587831"/>
    <lineage>
        <taxon>Eukaryota</taxon>
        <taxon>Metazoa</taxon>
        <taxon>Chordata</taxon>
        <taxon>Craniata</taxon>
        <taxon>Vertebrata</taxon>
        <taxon>Euteleostomi</taxon>
        <taxon>Archelosauria</taxon>
        <taxon>Testudinata</taxon>
        <taxon>Testudines</taxon>
        <taxon>Cryptodira</taxon>
        <taxon>Durocryptodira</taxon>
        <taxon>Testudinoidea</taxon>
        <taxon>Emydidae</taxon>
        <taxon>Terrapene</taxon>
    </lineage>
</organism>
<dbReference type="Proteomes" id="UP000472274">
    <property type="component" value="Unplaced"/>
</dbReference>
<evidence type="ECO:0000313" key="3">
    <source>
        <dbReference type="Proteomes" id="UP000472274"/>
    </source>
</evidence>
<evidence type="ECO:0000313" key="2">
    <source>
        <dbReference type="Ensembl" id="ENSTMTP00000000411.1"/>
    </source>
</evidence>
<accession>A0A674HTM7</accession>
<proteinExistence type="predicted"/>
<protein>
    <submittedName>
        <fullName evidence="2">Uncharacterized protein</fullName>
    </submittedName>
</protein>
<reference evidence="2" key="1">
    <citation type="submission" date="2025-08" db="UniProtKB">
        <authorList>
            <consortium name="Ensembl"/>
        </authorList>
    </citation>
    <scope>IDENTIFICATION</scope>
</reference>
<dbReference type="Ensembl" id="ENSTMTT00000000422.1">
    <property type="protein sequence ID" value="ENSTMTP00000000411.1"/>
    <property type="gene ID" value="ENSTMTG00000000345.1"/>
</dbReference>
<keyword evidence="3" id="KW-1185">Reference proteome</keyword>
<feature type="compositionally biased region" description="Basic and acidic residues" evidence="1">
    <location>
        <begin position="55"/>
        <end position="71"/>
    </location>
</feature>
<feature type="region of interest" description="Disordered" evidence="1">
    <location>
        <begin position="41"/>
        <end position="72"/>
    </location>
</feature>
<sequence length="112" mass="12341">IFHISSFRYKSAASCCNTDWKSDRAVGAKRLSILCALTAHPSTPTISHPSPPKTSQKEKQVKEQKEKEGKNAKRFRVGFSTAHIVDLLLFPGPIEVNGKILIDFNGAQFGQS</sequence>